<dbReference type="Proteomes" id="UP000006530">
    <property type="component" value="Segment"/>
</dbReference>
<dbReference type="InterPro" id="IPR021289">
    <property type="entry name" value="UvsY"/>
</dbReference>
<proteinExistence type="predicted"/>
<dbReference type="KEGG" id="vg:10327038"/>
<dbReference type="RefSeq" id="YP_004322550.1">
    <property type="nucleotide sequence ID" value="NC_015280.1"/>
</dbReference>
<sequence length="137" mass="16287">MNLETLNDMWDKDSQLDDEKLDHDSLAIPKLHAKYLRLYNNFTTLRDQAELDVKRTYRDRWEYYTGKSEKPFPVKLIKTDVAIYLEADQEYQKSVLKAKYLNQMVESIKTILSAINNRSFHIKNAVEFAKFLKGYEI</sequence>
<evidence type="ECO:0000313" key="1">
    <source>
        <dbReference type="EMBL" id="ADO98749.1"/>
    </source>
</evidence>
<dbReference type="EMBL" id="GU071101">
    <property type="protein sequence ID" value="ADO98749.1"/>
    <property type="molecule type" value="Genomic_DNA"/>
</dbReference>
<dbReference type="Pfam" id="PF11056">
    <property type="entry name" value="UvsY"/>
    <property type="match status" value="1"/>
</dbReference>
<accession>E3SMV6</accession>
<protein>
    <submittedName>
        <fullName evidence="1">UvsY</fullName>
    </submittedName>
</protein>
<dbReference type="OrthoDB" id="16211at10239"/>
<name>E3SMV6_9CAUD</name>
<evidence type="ECO:0000313" key="2">
    <source>
        <dbReference type="Proteomes" id="UP000006530"/>
    </source>
</evidence>
<keyword evidence="2" id="KW-1185">Reference proteome</keyword>
<organism evidence="1 2">
    <name type="scientific">Prochlorococcus phage P-HM1</name>
    <dbReference type="NCBI Taxonomy" id="445700"/>
    <lineage>
        <taxon>Viruses</taxon>
        <taxon>Duplodnaviria</taxon>
        <taxon>Heunggongvirae</taxon>
        <taxon>Uroviricota</taxon>
        <taxon>Caudoviricetes</taxon>
        <taxon>Eurybiavirus</taxon>
        <taxon>Eurybiavirus PHM2</taxon>
    </lineage>
</organism>
<gene>
    <name evidence="1" type="primary">uvsY</name>
    <name evidence="1" type="ORF">PHM1_125</name>
</gene>
<reference evidence="1 2" key="1">
    <citation type="journal article" date="2010" name="Environ. Microbiol.">
        <title>Genomic analysis of oceanic cyanobacterial myoviruses compared with T4-like myoviruses from diverse hosts and environments.</title>
        <authorList>
            <person name="Sullivan M.B."/>
            <person name="Huang K.H."/>
            <person name="Ignacio-Espinoza J.C."/>
            <person name="Berlin A.M."/>
            <person name="Kelly L."/>
            <person name="Weigele P.R."/>
            <person name="DeFrancesco A.S."/>
            <person name="Kern S.E."/>
            <person name="Thompson L.R."/>
            <person name="Young S."/>
            <person name="Yandava C."/>
            <person name="Fu R."/>
            <person name="Krastins B."/>
            <person name="Chase M."/>
            <person name="Sarracino D."/>
            <person name="Osburne M.S."/>
            <person name="Henn M.R."/>
            <person name="Chisholm S.W."/>
        </authorList>
    </citation>
    <scope>NUCLEOTIDE SEQUENCE [LARGE SCALE GENOMIC DNA]</scope>
    <source>
        <strain evidence="1">M4-247</strain>
    </source>
</reference>
<dbReference type="GeneID" id="10327038"/>